<dbReference type="HOGENOM" id="CLU_059556_0_0_11"/>
<dbReference type="SUPFAM" id="SSF55486">
    <property type="entry name" value="Metalloproteases ('zincins'), catalytic domain"/>
    <property type="match status" value="1"/>
</dbReference>
<dbReference type="RefSeq" id="WP_038569522.1">
    <property type="nucleotide sequence ID" value="NZ_CAKZHM010000167.1"/>
</dbReference>
<dbReference type="NCBIfam" id="TIGR03624">
    <property type="entry name" value="putative hydrolase"/>
    <property type="match status" value="1"/>
</dbReference>
<dbReference type="Gene3D" id="1.20.150.30">
    <property type="entry name" value="Zincin-like metallopeptidase, N-terminal domain"/>
    <property type="match status" value="1"/>
</dbReference>
<proteinExistence type="predicted"/>
<gene>
    <name evidence="1" type="ORF">HX89_12610</name>
</gene>
<accession>A0A075JHK7</accession>
<dbReference type="eggNOG" id="COG5282">
    <property type="taxonomic scope" value="Bacteria"/>
</dbReference>
<dbReference type="PANTHER" id="PTHR39420:SF1">
    <property type="entry name" value="HYDROLASE"/>
    <property type="match status" value="1"/>
</dbReference>
<protein>
    <submittedName>
        <fullName evidence="1">Coenzyme F420 biosynthesis protein</fullName>
    </submittedName>
</protein>
<sequence length="351" mass="38114">MGEPSYIDWRFAATTGKKLHRGGPRLSAAEASDAVAELRDAACRAHDPVAQTAQLVTPDDIGAVRVVDRSAWVDVNIASLDGMIAPVVDKITAKRAAGPVARAITAKVSGGEVGGLMAFMSSKVLGQYDIAPGGTPSLLLVAPNIVQVERELDVDPHDFRLWVCLHEEAHRVQFTAVPWLREHVVSAARDLLVDMAPTPEEMATRVGEIAKRVPEAFKEGSMGLSDIFATPEQRTRMADLAAVMSLLEGHADVVMDDVGPQIVPSVETIRARFGDRRAGLGNIDKLLRRLMGLEAKMRQYRDGAAFVRGVQEKVGIDGFNAVWAAPENLPTPAEIQRPQLWVERIHGSLFR</sequence>
<dbReference type="PANTHER" id="PTHR39420">
    <property type="match status" value="1"/>
</dbReference>
<reference evidence="1 2" key="1">
    <citation type="submission" date="2014-07" db="EMBL/GenBank/DDBJ databases">
        <title>Genome Sequencing of Dermacoccus nishinomiyaensis.</title>
        <authorList>
            <person name="Hong K.W."/>
            <person name="Chan K.G."/>
        </authorList>
    </citation>
    <scope>NUCLEOTIDE SEQUENCE [LARGE SCALE GENOMIC DNA]</scope>
    <source>
        <strain evidence="1 2">M25</strain>
    </source>
</reference>
<dbReference type="KEGG" id="dni:HX89_12610"/>
<organism evidence="1 2">
    <name type="scientific">Dermacoccus nishinomiyaensis</name>
    <dbReference type="NCBI Taxonomy" id="1274"/>
    <lineage>
        <taxon>Bacteria</taxon>
        <taxon>Bacillati</taxon>
        <taxon>Actinomycetota</taxon>
        <taxon>Actinomycetes</taxon>
        <taxon>Micrococcales</taxon>
        <taxon>Dermacoccaceae</taxon>
        <taxon>Dermacoccus</taxon>
    </lineage>
</organism>
<dbReference type="EMBL" id="CP008889">
    <property type="protein sequence ID" value="AIF41636.1"/>
    <property type="molecule type" value="Genomic_DNA"/>
</dbReference>
<name>A0A075JHK7_9MICO</name>
<dbReference type="NCBIfam" id="TIGR03883">
    <property type="entry name" value="DUF2342_F420"/>
    <property type="match status" value="1"/>
</dbReference>
<dbReference type="Pfam" id="PF10103">
    <property type="entry name" value="Zincin_2"/>
    <property type="match status" value="1"/>
</dbReference>
<dbReference type="OrthoDB" id="142939at2"/>
<dbReference type="InterPro" id="IPR022454">
    <property type="entry name" value="CHP03883_F420-assoc"/>
</dbReference>
<dbReference type="InterPro" id="IPR018766">
    <property type="entry name" value="Zinicin_2"/>
</dbReference>
<dbReference type="AlphaFoldDB" id="A0A075JHK7"/>
<evidence type="ECO:0000313" key="1">
    <source>
        <dbReference type="EMBL" id="AIF41636.1"/>
    </source>
</evidence>
<evidence type="ECO:0000313" key="2">
    <source>
        <dbReference type="Proteomes" id="UP000027986"/>
    </source>
</evidence>
<dbReference type="InterPro" id="IPR042271">
    <property type="entry name" value="Zinicin_2_N"/>
</dbReference>
<dbReference type="Proteomes" id="UP000027986">
    <property type="component" value="Chromosome"/>
</dbReference>
<dbReference type="GeneID" id="41841906"/>
<keyword evidence="2" id="KW-1185">Reference proteome</keyword>